<evidence type="ECO:0000313" key="3">
    <source>
        <dbReference type="Proteomes" id="UP000002028"/>
    </source>
</evidence>
<dbReference type="KEGG" id="sli:Slin_2128"/>
<feature type="chain" id="PRO_5003035437" description="Lipoprotein" evidence="1">
    <location>
        <begin position="27"/>
        <end position="181"/>
    </location>
</feature>
<sequence length="181" mass="20823">MIMYALKVLGKLSLLILSFSMFISCAHPEAITGVTIDTYFDLFVKNNNGHNLLNPNTLGYFNPDQIRIYYGQNGKKVEVYNPNLDSPRGFKITKNEGNNEYFIRIFQSDASVEKEKITTYIQWRSGLEDTIQTQIAKPNTSNILTSKIWYNGKLMYDVNTAPSYVDWGNGQFRRLLEVIKQ</sequence>
<dbReference type="RefSeq" id="WP_012926705.1">
    <property type="nucleotide sequence ID" value="NC_013730.1"/>
</dbReference>
<keyword evidence="3" id="KW-1185">Reference proteome</keyword>
<name>D2QDM9_SPILD</name>
<evidence type="ECO:0000256" key="1">
    <source>
        <dbReference type="SAM" id="SignalP"/>
    </source>
</evidence>
<dbReference type="EMBL" id="CP001769">
    <property type="protein sequence ID" value="ADB38159.1"/>
    <property type="molecule type" value="Genomic_DNA"/>
</dbReference>
<dbReference type="PROSITE" id="PS51257">
    <property type="entry name" value="PROKAR_LIPOPROTEIN"/>
    <property type="match status" value="1"/>
</dbReference>
<evidence type="ECO:0008006" key="4">
    <source>
        <dbReference type="Google" id="ProtNLM"/>
    </source>
</evidence>
<dbReference type="HOGENOM" id="CLU_139686_0_0_10"/>
<reference evidence="2 3" key="1">
    <citation type="journal article" date="2010" name="Stand. Genomic Sci.">
        <title>Complete genome sequence of Spirosoma linguale type strain (1).</title>
        <authorList>
            <person name="Lail K."/>
            <person name="Sikorski J."/>
            <person name="Saunders E."/>
            <person name="Lapidus A."/>
            <person name="Glavina Del Rio T."/>
            <person name="Copeland A."/>
            <person name="Tice H."/>
            <person name="Cheng J.-F."/>
            <person name="Lucas S."/>
            <person name="Nolan M."/>
            <person name="Bruce D."/>
            <person name="Goodwin L."/>
            <person name="Pitluck S."/>
            <person name="Ivanova N."/>
            <person name="Mavromatis K."/>
            <person name="Ovchinnikova G."/>
            <person name="Pati A."/>
            <person name="Chen A."/>
            <person name="Palaniappan K."/>
            <person name="Land M."/>
            <person name="Hauser L."/>
            <person name="Chang Y.-J."/>
            <person name="Jeffries C.D."/>
            <person name="Chain P."/>
            <person name="Brettin T."/>
            <person name="Detter J.C."/>
            <person name="Schuetze A."/>
            <person name="Rohde M."/>
            <person name="Tindall B.J."/>
            <person name="Goeker M."/>
            <person name="Bristow J."/>
            <person name="Eisen J.A."/>
            <person name="Markowitz V."/>
            <person name="Hugenholtz P."/>
            <person name="Kyrpides N.C."/>
            <person name="Klenk H.-P."/>
            <person name="Chen F."/>
        </authorList>
    </citation>
    <scope>NUCLEOTIDE SEQUENCE [LARGE SCALE GENOMIC DNA]</scope>
    <source>
        <strain evidence="3">ATCC 33905 / DSM 74 / LMG 10896 / Claus 1</strain>
    </source>
</reference>
<feature type="signal peptide" evidence="1">
    <location>
        <begin position="1"/>
        <end position="26"/>
    </location>
</feature>
<accession>D2QDM9</accession>
<gene>
    <name evidence="2" type="ordered locus">Slin_2128</name>
</gene>
<dbReference type="AlphaFoldDB" id="D2QDM9"/>
<evidence type="ECO:0000313" key="2">
    <source>
        <dbReference type="EMBL" id="ADB38159.1"/>
    </source>
</evidence>
<keyword evidence="1" id="KW-0732">Signal</keyword>
<dbReference type="Proteomes" id="UP000002028">
    <property type="component" value="Chromosome"/>
</dbReference>
<dbReference type="eggNOG" id="ENOG5032P3N">
    <property type="taxonomic scope" value="Bacteria"/>
</dbReference>
<organism evidence="2 3">
    <name type="scientific">Spirosoma linguale (strain ATCC 33905 / DSM 74 / LMG 10896 / Claus 1)</name>
    <dbReference type="NCBI Taxonomy" id="504472"/>
    <lineage>
        <taxon>Bacteria</taxon>
        <taxon>Pseudomonadati</taxon>
        <taxon>Bacteroidota</taxon>
        <taxon>Cytophagia</taxon>
        <taxon>Cytophagales</taxon>
        <taxon>Cytophagaceae</taxon>
        <taxon>Spirosoma</taxon>
    </lineage>
</organism>
<proteinExistence type="predicted"/>
<protein>
    <recommendedName>
        <fullName evidence="4">Lipoprotein</fullName>
    </recommendedName>
</protein>